<accession>A0A6C0DAM7</accession>
<protein>
    <submittedName>
        <fullName evidence="1">Uncharacterized protein</fullName>
    </submittedName>
</protein>
<proteinExistence type="predicted"/>
<dbReference type="Gene3D" id="3.40.50.11350">
    <property type="match status" value="1"/>
</dbReference>
<organism evidence="1">
    <name type="scientific">viral metagenome</name>
    <dbReference type="NCBI Taxonomy" id="1070528"/>
    <lineage>
        <taxon>unclassified sequences</taxon>
        <taxon>metagenomes</taxon>
        <taxon>organismal metagenomes</taxon>
    </lineage>
</organism>
<evidence type="ECO:0000313" key="1">
    <source>
        <dbReference type="EMBL" id="QHT12989.1"/>
    </source>
</evidence>
<name>A0A6C0DAM7_9ZZZZ</name>
<sequence>MESTTFTTISKKFNNKRLKRIVNVYQLKYKNSIAQGFGDYIRGCFCLMQICALLGLEFDMNLSNHPISKYLYSEEEGEKREKSEYINYSEISRYEDVNYIPINSKVYTKDSFRFLEGFVNNLNSYKAGDTFYIFCHSFPIFETQEIGRKFVLNKLLPNSSMQLNIQSTLMKLELTPKRFAVIHIRSGDKYLIKNNNLNSLVIKKIMNILSKNMKPGTKYLILSDNNQIKLLLKKVFPQIVIRMTRITHLGESTNSSDDSIMDTLLDFYLMSNAFQIISFSPYNWGSGFSKWCSVLYKIPYLQFQVLDKLS</sequence>
<reference evidence="1" key="1">
    <citation type="journal article" date="2020" name="Nature">
        <title>Giant virus diversity and host interactions through global metagenomics.</title>
        <authorList>
            <person name="Schulz F."/>
            <person name="Roux S."/>
            <person name="Paez-Espino D."/>
            <person name="Jungbluth S."/>
            <person name="Walsh D.A."/>
            <person name="Denef V.J."/>
            <person name="McMahon K.D."/>
            <person name="Konstantinidis K.T."/>
            <person name="Eloe-Fadrosh E.A."/>
            <person name="Kyrpides N.C."/>
            <person name="Woyke T."/>
        </authorList>
    </citation>
    <scope>NUCLEOTIDE SEQUENCE</scope>
    <source>
        <strain evidence="1">GVMAG-M-3300023174-130</strain>
    </source>
</reference>
<dbReference type="EMBL" id="MN739555">
    <property type="protein sequence ID" value="QHT12989.1"/>
    <property type="molecule type" value="Genomic_DNA"/>
</dbReference>
<dbReference type="AlphaFoldDB" id="A0A6C0DAM7"/>